<sequence length="191" mass="21804">MPPKGSISRSRGRATPKSRVGRSATVKRKVYKAPKIKTSVKKPKTKTKSIKPLKTSAFRKSSAQTTYRNKSKSKQKEKKHVSHIYPLEMAKQDFQKAKGRKSIQKIREALNQPQNFQLVNSETNLKKHTRIDHNLMKKSGTNQKLTIEETKRAKQQLNVVTKIAPKLGTNVFNIATKRYENLKDPQGKNLI</sequence>
<gene>
    <name evidence="2" type="ORF">M0811_09728</name>
</gene>
<evidence type="ECO:0000313" key="3">
    <source>
        <dbReference type="Proteomes" id="UP001149090"/>
    </source>
</evidence>
<feature type="compositionally biased region" description="Polar residues" evidence="1">
    <location>
        <begin position="58"/>
        <end position="68"/>
    </location>
</feature>
<feature type="compositionally biased region" description="Basic residues" evidence="1">
    <location>
        <begin position="69"/>
        <end position="80"/>
    </location>
</feature>
<keyword evidence="3" id="KW-1185">Reference proteome</keyword>
<feature type="compositionally biased region" description="Basic residues" evidence="1">
    <location>
        <begin position="10"/>
        <end position="51"/>
    </location>
</feature>
<feature type="region of interest" description="Disordered" evidence="1">
    <location>
        <begin position="1"/>
        <end position="80"/>
    </location>
</feature>
<reference evidence="2" key="1">
    <citation type="submission" date="2022-10" db="EMBL/GenBank/DDBJ databases">
        <title>Novel sulphate-reducing endosymbionts in the free-living metamonad Anaeramoeba.</title>
        <authorList>
            <person name="Jerlstrom-Hultqvist J."/>
            <person name="Cepicka I."/>
            <person name="Gallot-Lavallee L."/>
            <person name="Salas-Leiva D."/>
            <person name="Curtis B.A."/>
            <person name="Zahonova K."/>
            <person name="Pipaliya S."/>
            <person name="Dacks J."/>
            <person name="Roger A.J."/>
        </authorList>
    </citation>
    <scope>NUCLEOTIDE SEQUENCE</scope>
    <source>
        <strain evidence="2">BMAN</strain>
    </source>
</reference>
<protein>
    <submittedName>
        <fullName evidence="2">Uncharacterized protein</fullName>
    </submittedName>
</protein>
<comment type="caution">
    <text evidence="2">The sequence shown here is derived from an EMBL/GenBank/DDBJ whole genome shotgun (WGS) entry which is preliminary data.</text>
</comment>
<organism evidence="2 3">
    <name type="scientific">Anaeramoeba ignava</name>
    <name type="common">Anaerobic marine amoeba</name>
    <dbReference type="NCBI Taxonomy" id="1746090"/>
    <lineage>
        <taxon>Eukaryota</taxon>
        <taxon>Metamonada</taxon>
        <taxon>Anaeramoebidae</taxon>
        <taxon>Anaeramoeba</taxon>
    </lineage>
</organism>
<accession>A0A9Q0R9H8</accession>
<dbReference type="Proteomes" id="UP001149090">
    <property type="component" value="Unassembled WGS sequence"/>
</dbReference>
<evidence type="ECO:0000313" key="2">
    <source>
        <dbReference type="EMBL" id="KAJ5072084.1"/>
    </source>
</evidence>
<evidence type="ECO:0000256" key="1">
    <source>
        <dbReference type="SAM" id="MobiDB-lite"/>
    </source>
</evidence>
<dbReference type="AlphaFoldDB" id="A0A9Q0R9H8"/>
<dbReference type="EMBL" id="JAPDFW010000083">
    <property type="protein sequence ID" value="KAJ5072084.1"/>
    <property type="molecule type" value="Genomic_DNA"/>
</dbReference>
<name>A0A9Q0R9H8_ANAIG</name>
<proteinExistence type="predicted"/>